<dbReference type="GO" id="GO:0030976">
    <property type="term" value="F:thiamine pyrophosphate binding"/>
    <property type="evidence" value="ECO:0007669"/>
    <property type="project" value="UniProtKB-UniRule"/>
</dbReference>
<dbReference type="InterPro" id="IPR005477">
    <property type="entry name" value="Dxylulose-5-P_synthase"/>
</dbReference>
<dbReference type="GO" id="GO:0019288">
    <property type="term" value="P:isopentenyl diphosphate biosynthetic process, methylerythritol 4-phosphate pathway"/>
    <property type="evidence" value="ECO:0007669"/>
    <property type="project" value="TreeGrafter"/>
</dbReference>
<evidence type="ECO:0000256" key="1">
    <source>
        <dbReference type="ARBA" id="ARBA00004980"/>
    </source>
</evidence>
<comment type="pathway">
    <text evidence="1 10">Metabolic intermediate biosynthesis; 1-deoxy-D-xylulose 5-phosphate biosynthesis; 1-deoxy-D-xylulose 5-phosphate from D-glyceraldehyde 3-phosphate and pyruvate: step 1/1.</text>
</comment>
<comment type="subunit">
    <text evidence="3 10">Homodimer.</text>
</comment>
<dbReference type="InterPro" id="IPR020826">
    <property type="entry name" value="Transketolase_BS"/>
</dbReference>
<dbReference type="GO" id="GO:0016114">
    <property type="term" value="P:terpenoid biosynthetic process"/>
    <property type="evidence" value="ECO:0007669"/>
    <property type="project" value="UniProtKB-UniRule"/>
</dbReference>
<keyword evidence="6 10" id="KW-0460">Magnesium</keyword>
<dbReference type="GO" id="GO:0008661">
    <property type="term" value="F:1-deoxy-D-xylulose-5-phosphate synthase activity"/>
    <property type="evidence" value="ECO:0007669"/>
    <property type="project" value="UniProtKB-UniRule"/>
</dbReference>
<dbReference type="SUPFAM" id="SSF52518">
    <property type="entry name" value="Thiamin diphosphate-binding fold (THDP-binding)"/>
    <property type="match status" value="2"/>
</dbReference>
<dbReference type="PANTHER" id="PTHR43322:SF5">
    <property type="entry name" value="1-DEOXY-D-XYLULOSE-5-PHOSPHATE SYNTHASE, CHLOROPLASTIC"/>
    <property type="match status" value="1"/>
</dbReference>
<keyword evidence="9 10" id="KW-0414">Isoprene biosynthesis</keyword>
<dbReference type="HAMAP" id="MF_00315">
    <property type="entry name" value="DXP_synth"/>
    <property type="match status" value="1"/>
</dbReference>
<feature type="binding site" evidence="10">
    <location>
        <position position="306"/>
    </location>
    <ligand>
        <name>thiamine diphosphate</name>
        <dbReference type="ChEBI" id="CHEBI:58937"/>
    </ligand>
</feature>
<comment type="cofactor">
    <cofactor evidence="10">
        <name>Mg(2+)</name>
        <dbReference type="ChEBI" id="CHEBI:18420"/>
    </cofactor>
    <text evidence="10">Binds 1 Mg(2+) ion per subunit.</text>
</comment>
<dbReference type="NCBIfam" id="TIGR00204">
    <property type="entry name" value="dxs"/>
    <property type="match status" value="1"/>
</dbReference>
<dbReference type="AlphaFoldDB" id="A0A6H9XNG4"/>
<keyword evidence="7 10" id="KW-0784">Thiamine biosynthesis</keyword>
<evidence type="ECO:0000256" key="10">
    <source>
        <dbReference type="HAMAP-Rule" id="MF_00315"/>
    </source>
</evidence>
<dbReference type="EMBL" id="UARK01000023">
    <property type="protein sequence ID" value="SPW30717.1"/>
    <property type="molecule type" value="Genomic_DNA"/>
</dbReference>
<comment type="function">
    <text evidence="10">Catalyzes the acyloin condensation reaction between C atoms 2 and 3 of pyruvate and glyceraldehyde 3-phosphate to yield 1-deoxy-D-xylulose-5-phosphate (DXP).</text>
</comment>
<dbReference type="PANTHER" id="PTHR43322">
    <property type="entry name" value="1-D-DEOXYXYLULOSE 5-PHOSPHATE SYNTHASE-RELATED"/>
    <property type="match status" value="1"/>
</dbReference>
<evidence type="ECO:0000256" key="9">
    <source>
        <dbReference type="ARBA" id="ARBA00023229"/>
    </source>
</evidence>
<comment type="caution">
    <text evidence="11">The sequence shown here is derived from an EMBL/GenBank/DDBJ whole genome shotgun (WGS) entry which is preliminary data.</text>
</comment>
<name>A0A6H9XNG4_9CORY</name>
<protein>
    <recommendedName>
        <fullName evidence="10">1-deoxy-D-xylulose-5-phosphate synthase</fullName>
        <ecNumber evidence="10">2.2.1.7</ecNumber>
    </recommendedName>
    <alternativeName>
        <fullName evidence="10">1-deoxyxylulose-5-phosphate synthase</fullName>
        <shortName evidence="10">DXP synthase</shortName>
        <shortName evidence="10">DXPS</shortName>
    </alternativeName>
</protein>
<evidence type="ECO:0000256" key="8">
    <source>
        <dbReference type="ARBA" id="ARBA00023052"/>
    </source>
</evidence>
<dbReference type="UniPathway" id="UPA00064">
    <property type="reaction ID" value="UER00091"/>
</dbReference>
<dbReference type="PROSITE" id="PS00802">
    <property type="entry name" value="TRANSKETOLASE_2"/>
    <property type="match status" value="1"/>
</dbReference>
<organism evidence="11 12">
    <name type="scientific">Corynebacterium matruchotii</name>
    <dbReference type="NCBI Taxonomy" id="43768"/>
    <lineage>
        <taxon>Bacteria</taxon>
        <taxon>Bacillati</taxon>
        <taxon>Actinomycetota</taxon>
        <taxon>Actinomycetes</taxon>
        <taxon>Mycobacteriales</taxon>
        <taxon>Corynebacteriaceae</taxon>
        <taxon>Corynebacterium</taxon>
    </lineage>
</organism>
<feature type="binding site" evidence="10">
    <location>
        <position position="195"/>
    </location>
    <ligand>
        <name>thiamine diphosphate</name>
        <dbReference type="ChEBI" id="CHEBI:58937"/>
    </ligand>
</feature>
<evidence type="ECO:0000313" key="11">
    <source>
        <dbReference type="EMBL" id="SPW30717.1"/>
    </source>
</evidence>
<keyword evidence="5 10" id="KW-0479">Metal-binding</keyword>
<dbReference type="Gene3D" id="3.40.50.920">
    <property type="match status" value="1"/>
</dbReference>
<comment type="similarity">
    <text evidence="2 10">Belongs to the transketolase family. DXPS subfamily.</text>
</comment>
<keyword evidence="8 10" id="KW-0786">Thiamine pyrophosphate</keyword>
<accession>A0A6H9XNG4</accession>
<feature type="binding site" evidence="10">
    <location>
        <position position="387"/>
    </location>
    <ligand>
        <name>thiamine diphosphate</name>
        <dbReference type="ChEBI" id="CHEBI:58937"/>
    </ligand>
</feature>
<proteinExistence type="inferred from homology"/>
<feature type="binding site" evidence="10">
    <location>
        <position position="92"/>
    </location>
    <ligand>
        <name>thiamine diphosphate</name>
        <dbReference type="ChEBI" id="CHEBI:58937"/>
    </ligand>
</feature>
<evidence type="ECO:0000256" key="4">
    <source>
        <dbReference type="ARBA" id="ARBA00022679"/>
    </source>
</evidence>
<feature type="binding site" evidence="10">
    <location>
        <position position="195"/>
    </location>
    <ligand>
        <name>Mg(2+)</name>
        <dbReference type="ChEBI" id="CHEBI:18420"/>
    </ligand>
</feature>
<dbReference type="InterPro" id="IPR029061">
    <property type="entry name" value="THDP-binding"/>
</dbReference>
<sequence>MFVSLLSSSVAVKGRIFRLMNILPTISTPADVKRLDYPELTQLAQEIRDFLVAKVSATGGHLGPNLGVVELTIAIHRIFNSPHDPIIFDTSHQSYVHKILTGRANQFDTLRQKDGLSGYTNRAESEHDWTESSHASAALSYADGLAKAFQLTGQSDRTIIAVVGDGALTGGMCWEALNNIAACHDRKVVIIINDNGRSYSPTIGGLAENLANLRIHNRYDQVMEQGKATLKSLGWVGERTFEALHAFKEGVKSSVIPTEMFSDLGLKYVGPVNGHHQKALDAAMAYARDHDGPLLVHVVTEKGRGYAPAENDVAELMHSTGQINPETGLPLQVKKPDWTGVFSEELLAVARSRDDIVAITAAMPGPTGLTPFQEEFPRRFFDVGIAEQHAIASAAGLALGGMHPVVAVYATFLNRAFDQLLMDVGLLNLPVTVILDRAGVTGSDGASHNGVWDYAITGMVPGIHVAAPRDGDQLKALFHEAIAMDTPTVVRFPKGTLPPVIPAVETLDDGVDIIRYTDASADEDNVPVVLIVAIGAFIGQALAVADALSEAGVAVTVVDPRWVVPVAPTLVTLADAHDLVITIEDGIITGGIGSMIATAMSDAGVFTPIRHLAFPQIFPHHATRDELLAEVGLDDAGCVQSAVAWVDELFPPAASDEDQLEQ</sequence>
<dbReference type="SUPFAM" id="SSF52922">
    <property type="entry name" value="TK C-terminal domain-like"/>
    <property type="match status" value="1"/>
</dbReference>
<gene>
    <name evidence="10 11" type="primary">dxs</name>
    <name evidence="11" type="ORF">NCTC10254_01825</name>
</gene>
<dbReference type="GO" id="GO:0000287">
    <property type="term" value="F:magnesium ion binding"/>
    <property type="evidence" value="ECO:0007669"/>
    <property type="project" value="UniProtKB-UniRule"/>
</dbReference>
<dbReference type="Pfam" id="PF02780">
    <property type="entry name" value="Transketolase_C"/>
    <property type="match status" value="1"/>
</dbReference>
<dbReference type="InterPro" id="IPR033248">
    <property type="entry name" value="Transketolase_C"/>
</dbReference>
<evidence type="ECO:0000256" key="6">
    <source>
        <dbReference type="ARBA" id="ARBA00022842"/>
    </source>
</evidence>
<comment type="catalytic activity">
    <reaction evidence="10">
        <text>D-glyceraldehyde 3-phosphate + pyruvate + H(+) = 1-deoxy-D-xylulose 5-phosphate + CO2</text>
        <dbReference type="Rhea" id="RHEA:12605"/>
        <dbReference type="ChEBI" id="CHEBI:15361"/>
        <dbReference type="ChEBI" id="CHEBI:15378"/>
        <dbReference type="ChEBI" id="CHEBI:16526"/>
        <dbReference type="ChEBI" id="CHEBI:57792"/>
        <dbReference type="ChEBI" id="CHEBI:59776"/>
        <dbReference type="EC" id="2.2.1.7"/>
    </reaction>
</comment>
<evidence type="ECO:0000256" key="3">
    <source>
        <dbReference type="ARBA" id="ARBA00011738"/>
    </source>
</evidence>
<keyword evidence="4 10" id="KW-0808">Transferase</keyword>
<feature type="binding site" evidence="10">
    <location>
        <position position="165"/>
    </location>
    <ligand>
        <name>Mg(2+)</name>
        <dbReference type="ChEBI" id="CHEBI:18420"/>
    </ligand>
</feature>
<feature type="binding site" evidence="10">
    <location>
        <begin position="166"/>
        <end position="167"/>
    </location>
    <ligand>
        <name>thiamine diphosphate</name>
        <dbReference type="ChEBI" id="CHEBI:58937"/>
    </ligand>
</feature>
<evidence type="ECO:0000256" key="5">
    <source>
        <dbReference type="ARBA" id="ARBA00022723"/>
    </source>
</evidence>
<dbReference type="EC" id="2.2.1.7" evidence="10"/>
<dbReference type="SMART" id="SM00861">
    <property type="entry name" value="Transket_pyr"/>
    <property type="match status" value="1"/>
</dbReference>
<dbReference type="CDD" id="cd02007">
    <property type="entry name" value="TPP_DXS"/>
    <property type="match status" value="1"/>
</dbReference>
<feature type="binding site" evidence="10">
    <location>
        <begin position="133"/>
        <end position="135"/>
    </location>
    <ligand>
        <name>thiamine diphosphate</name>
        <dbReference type="ChEBI" id="CHEBI:58937"/>
    </ligand>
</feature>
<dbReference type="Pfam" id="PF02779">
    <property type="entry name" value="Transket_pyr"/>
    <property type="match status" value="1"/>
</dbReference>
<comment type="cofactor">
    <cofactor evidence="10">
        <name>thiamine diphosphate</name>
        <dbReference type="ChEBI" id="CHEBI:58937"/>
    </cofactor>
    <text evidence="10">Binds 1 thiamine pyrophosphate per subunit.</text>
</comment>
<dbReference type="NCBIfam" id="NF003933">
    <property type="entry name" value="PRK05444.2-2"/>
    <property type="match status" value="1"/>
</dbReference>
<dbReference type="Gene3D" id="3.40.50.970">
    <property type="match status" value="2"/>
</dbReference>
<dbReference type="Pfam" id="PF13292">
    <property type="entry name" value="DXP_synthase_N"/>
    <property type="match status" value="1"/>
</dbReference>
<evidence type="ECO:0000313" key="12">
    <source>
        <dbReference type="Proteomes" id="UP000249886"/>
    </source>
</evidence>
<dbReference type="CDD" id="cd07033">
    <property type="entry name" value="TPP_PYR_DXS_TK_like"/>
    <property type="match status" value="1"/>
</dbReference>
<dbReference type="GO" id="GO:0005829">
    <property type="term" value="C:cytosol"/>
    <property type="evidence" value="ECO:0007669"/>
    <property type="project" value="TreeGrafter"/>
</dbReference>
<reference evidence="11 12" key="1">
    <citation type="submission" date="2018-06" db="EMBL/GenBank/DDBJ databases">
        <authorList>
            <consortium name="Pathogen Informatics"/>
            <person name="Doyle S."/>
        </authorList>
    </citation>
    <scope>NUCLEOTIDE SEQUENCE [LARGE SCALE GENOMIC DNA]</scope>
    <source>
        <strain evidence="11 12">NCTC10254</strain>
    </source>
</reference>
<evidence type="ECO:0000256" key="7">
    <source>
        <dbReference type="ARBA" id="ARBA00022977"/>
    </source>
</evidence>
<dbReference type="GO" id="GO:0009228">
    <property type="term" value="P:thiamine biosynthetic process"/>
    <property type="evidence" value="ECO:0007669"/>
    <property type="project" value="UniProtKB-UniRule"/>
</dbReference>
<dbReference type="InterPro" id="IPR005475">
    <property type="entry name" value="Transketolase-like_Pyr-bd"/>
</dbReference>
<dbReference type="Proteomes" id="UP000249886">
    <property type="component" value="Unassembled WGS sequence"/>
</dbReference>
<evidence type="ECO:0000256" key="2">
    <source>
        <dbReference type="ARBA" id="ARBA00011081"/>
    </source>
</evidence>
<dbReference type="InterPro" id="IPR009014">
    <property type="entry name" value="Transketo_C/PFOR_II"/>
</dbReference>